<evidence type="ECO:0000313" key="5">
    <source>
        <dbReference type="Proteomes" id="UP001500418"/>
    </source>
</evidence>
<protein>
    <recommendedName>
        <fullName evidence="3">DUF7134 domain-containing protein</fullName>
    </recommendedName>
</protein>
<feature type="transmembrane region" description="Helical" evidence="2">
    <location>
        <begin position="32"/>
        <end position="50"/>
    </location>
</feature>
<accession>A0ABN1NPM1</accession>
<dbReference type="Pfam" id="PF23539">
    <property type="entry name" value="DUF7134"/>
    <property type="match status" value="1"/>
</dbReference>
<proteinExistence type="predicted"/>
<dbReference type="InterPro" id="IPR055558">
    <property type="entry name" value="DUF7134"/>
</dbReference>
<organism evidence="4 5">
    <name type="scientific">Streptomyces rhizosphaericus</name>
    <dbReference type="NCBI Taxonomy" id="114699"/>
    <lineage>
        <taxon>Bacteria</taxon>
        <taxon>Bacillati</taxon>
        <taxon>Actinomycetota</taxon>
        <taxon>Actinomycetes</taxon>
        <taxon>Kitasatosporales</taxon>
        <taxon>Streptomycetaceae</taxon>
        <taxon>Streptomyces</taxon>
        <taxon>Streptomyces violaceusniger group</taxon>
    </lineage>
</organism>
<feature type="transmembrane region" description="Helical" evidence="2">
    <location>
        <begin position="56"/>
        <end position="76"/>
    </location>
</feature>
<evidence type="ECO:0000256" key="1">
    <source>
        <dbReference type="SAM" id="MobiDB-lite"/>
    </source>
</evidence>
<evidence type="ECO:0000256" key="2">
    <source>
        <dbReference type="SAM" id="Phobius"/>
    </source>
</evidence>
<keyword evidence="5" id="KW-1185">Reference proteome</keyword>
<dbReference type="Proteomes" id="UP001500418">
    <property type="component" value="Unassembled WGS sequence"/>
</dbReference>
<feature type="region of interest" description="Disordered" evidence="1">
    <location>
        <begin position="146"/>
        <end position="174"/>
    </location>
</feature>
<reference evidence="4 5" key="1">
    <citation type="journal article" date="2019" name="Int. J. Syst. Evol. Microbiol.">
        <title>The Global Catalogue of Microorganisms (GCM) 10K type strain sequencing project: providing services to taxonomists for standard genome sequencing and annotation.</title>
        <authorList>
            <consortium name="The Broad Institute Genomics Platform"/>
            <consortium name="The Broad Institute Genome Sequencing Center for Infectious Disease"/>
            <person name="Wu L."/>
            <person name="Ma J."/>
        </authorList>
    </citation>
    <scope>NUCLEOTIDE SEQUENCE [LARGE SCALE GENOMIC DNA]</scope>
    <source>
        <strain evidence="4 5">JCM 11444</strain>
    </source>
</reference>
<keyword evidence="2" id="KW-0472">Membrane</keyword>
<keyword evidence="2" id="KW-0812">Transmembrane</keyword>
<dbReference type="EMBL" id="BAAAID010000001">
    <property type="protein sequence ID" value="GAA0914262.1"/>
    <property type="molecule type" value="Genomic_DNA"/>
</dbReference>
<evidence type="ECO:0000313" key="4">
    <source>
        <dbReference type="EMBL" id="GAA0914262.1"/>
    </source>
</evidence>
<feature type="compositionally biased region" description="Polar residues" evidence="1">
    <location>
        <begin position="163"/>
        <end position="174"/>
    </location>
</feature>
<name>A0ABN1NPM1_9ACTN</name>
<feature type="domain" description="DUF7134" evidence="3">
    <location>
        <begin position="34"/>
        <end position="146"/>
    </location>
</feature>
<feature type="transmembrane region" description="Helical" evidence="2">
    <location>
        <begin position="124"/>
        <end position="143"/>
    </location>
</feature>
<feature type="transmembrane region" description="Helical" evidence="2">
    <location>
        <begin position="97"/>
        <end position="118"/>
    </location>
</feature>
<gene>
    <name evidence="4" type="ORF">GCM10009575_000080</name>
</gene>
<evidence type="ECO:0000259" key="3">
    <source>
        <dbReference type="Pfam" id="PF23539"/>
    </source>
</evidence>
<comment type="caution">
    <text evidence="4">The sequence shown here is derived from an EMBL/GenBank/DDBJ whole genome shotgun (WGS) entry which is preliminary data.</text>
</comment>
<keyword evidence="2" id="KW-1133">Transmembrane helix</keyword>
<sequence>MLIVAMIGLTDFLSGSNDAPFGQTEGRGHLQAPAAVPYVVSTALIVPLWWRGRAPAPVYFVIPLVTLAQGALGLWLSADLAALIALYTMARHDSLRLLGRATVMAIAQVMLPVLVILPDESWPQGLFILLGTDTAAAAVGLTLRTRQTNSSPSPRHVPASPARCTTSSATTSPS</sequence>